<name>A0A0A9Q4D7_ARUDO</name>
<sequence>MATIPVNQSIFSICLVFFSPCAFVFFSILQSVEKVNGMYHHQAPENSRIFSRQAQLLDTRVLYD</sequence>
<organism evidence="1">
    <name type="scientific">Arundo donax</name>
    <name type="common">Giant reed</name>
    <name type="synonym">Donax arundinaceus</name>
    <dbReference type="NCBI Taxonomy" id="35708"/>
    <lineage>
        <taxon>Eukaryota</taxon>
        <taxon>Viridiplantae</taxon>
        <taxon>Streptophyta</taxon>
        <taxon>Embryophyta</taxon>
        <taxon>Tracheophyta</taxon>
        <taxon>Spermatophyta</taxon>
        <taxon>Magnoliopsida</taxon>
        <taxon>Liliopsida</taxon>
        <taxon>Poales</taxon>
        <taxon>Poaceae</taxon>
        <taxon>PACMAD clade</taxon>
        <taxon>Arundinoideae</taxon>
        <taxon>Arundineae</taxon>
        <taxon>Arundo</taxon>
    </lineage>
</organism>
<evidence type="ECO:0000313" key="1">
    <source>
        <dbReference type="EMBL" id="JAD70636.1"/>
    </source>
</evidence>
<dbReference type="EMBL" id="GBRH01227259">
    <property type="protein sequence ID" value="JAD70636.1"/>
    <property type="molecule type" value="Transcribed_RNA"/>
</dbReference>
<reference evidence="1" key="2">
    <citation type="journal article" date="2015" name="Data Brief">
        <title>Shoot transcriptome of the giant reed, Arundo donax.</title>
        <authorList>
            <person name="Barrero R.A."/>
            <person name="Guerrero F.D."/>
            <person name="Moolhuijzen P."/>
            <person name="Goolsby J.A."/>
            <person name="Tidwell J."/>
            <person name="Bellgard S.E."/>
            <person name="Bellgard M.I."/>
        </authorList>
    </citation>
    <scope>NUCLEOTIDE SEQUENCE</scope>
    <source>
        <tissue evidence="1">Shoot tissue taken approximately 20 cm above the soil surface</tissue>
    </source>
</reference>
<protein>
    <submittedName>
        <fullName evidence="1">Uncharacterized protein</fullName>
    </submittedName>
</protein>
<dbReference type="AlphaFoldDB" id="A0A0A9Q4D7"/>
<accession>A0A0A9Q4D7</accession>
<proteinExistence type="predicted"/>
<reference evidence="1" key="1">
    <citation type="submission" date="2014-09" db="EMBL/GenBank/DDBJ databases">
        <authorList>
            <person name="Magalhaes I.L.F."/>
            <person name="Oliveira U."/>
            <person name="Santos F.R."/>
            <person name="Vidigal T.H.D.A."/>
            <person name="Brescovit A.D."/>
            <person name="Santos A.J."/>
        </authorList>
    </citation>
    <scope>NUCLEOTIDE SEQUENCE</scope>
    <source>
        <tissue evidence="1">Shoot tissue taken approximately 20 cm above the soil surface</tissue>
    </source>
</reference>